<feature type="compositionally biased region" description="Low complexity" evidence="1">
    <location>
        <begin position="40"/>
        <end position="50"/>
    </location>
</feature>
<dbReference type="Gramene" id="TKW31216">
    <property type="protein sequence ID" value="TKW31216"/>
    <property type="gene ID" value="SEVIR_2G090701v2"/>
</dbReference>
<evidence type="ECO:0000313" key="3">
    <source>
        <dbReference type="Proteomes" id="UP000298652"/>
    </source>
</evidence>
<feature type="region of interest" description="Disordered" evidence="1">
    <location>
        <begin position="40"/>
        <end position="60"/>
    </location>
</feature>
<reference evidence="2" key="1">
    <citation type="submission" date="2019-03" db="EMBL/GenBank/DDBJ databases">
        <title>WGS assembly of Setaria viridis.</title>
        <authorList>
            <person name="Huang P."/>
            <person name="Jenkins J."/>
            <person name="Grimwood J."/>
            <person name="Barry K."/>
            <person name="Healey A."/>
            <person name="Mamidi S."/>
            <person name="Sreedasyam A."/>
            <person name="Shu S."/>
            <person name="Feldman M."/>
            <person name="Wu J."/>
            <person name="Yu Y."/>
            <person name="Chen C."/>
            <person name="Johnson J."/>
            <person name="Rokhsar D."/>
            <person name="Baxter I."/>
            <person name="Schmutz J."/>
            <person name="Brutnell T."/>
            <person name="Kellogg E."/>
        </authorList>
    </citation>
    <scope>NUCLEOTIDE SEQUENCE [LARGE SCALE GENOMIC DNA]</scope>
</reference>
<keyword evidence="3" id="KW-1185">Reference proteome</keyword>
<feature type="compositionally biased region" description="Low complexity" evidence="1">
    <location>
        <begin position="152"/>
        <end position="162"/>
    </location>
</feature>
<feature type="compositionally biased region" description="Basic residues" evidence="1">
    <location>
        <begin position="92"/>
        <end position="109"/>
    </location>
</feature>
<evidence type="ECO:0000313" key="2">
    <source>
        <dbReference type="EMBL" id="TKW31216.1"/>
    </source>
</evidence>
<dbReference type="EMBL" id="CM016553">
    <property type="protein sequence ID" value="TKW31216.1"/>
    <property type="molecule type" value="Genomic_DNA"/>
</dbReference>
<feature type="compositionally biased region" description="Basic residues" evidence="1">
    <location>
        <begin position="51"/>
        <end position="60"/>
    </location>
</feature>
<feature type="region of interest" description="Disordered" evidence="1">
    <location>
        <begin position="81"/>
        <end position="221"/>
    </location>
</feature>
<feature type="compositionally biased region" description="Low complexity" evidence="1">
    <location>
        <begin position="110"/>
        <end position="121"/>
    </location>
</feature>
<feature type="compositionally biased region" description="Basic residues" evidence="1">
    <location>
        <begin position="178"/>
        <end position="188"/>
    </location>
</feature>
<accession>A0A4V6DAU5</accession>
<dbReference type="AlphaFoldDB" id="A0A4V6DAU5"/>
<organism evidence="2 3">
    <name type="scientific">Setaria viridis</name>
    <name type="common">Green bristlegrass</name>
    <name type="synonym">Setaria italica subsp. viridis</name>
    <dbReference type="NCBI Taxonomy" id="4556"/>
    <lineage>
        <taxon>Eukaryota</taxon>
        <taxon>Viridiplantae</taxon>
        <taxon>Streptophyta</taxon>
        <taxon>Embryophyta</taxon>
        <taxon>Tracheophyta</taxon>
        <taxon>Spermatophyta</taxon>
        <taxon>Magnoliopsida</taxon>
        <taxon>Liliopsida</taxon>
        <taxon>Poales</taxon>
        <taxon>Poaceae</taxon>
        <taxon>PACMAD clade</taxon>
        <taxon>Panicoideae</taxon>
        <taxon>Panicodae</taxon>
        <taxon>Paniceae</taxon>
        <taxon>Cenchrinae</taxon>
        <taxon>Setaria</taxon>
    </lineage>
</organism>
<name>A0A4V6DAU5_SETVI</name>
<proteinExistence type="predicted"/>
<dbReference type="OMA" id="PYPARPC"/>
<protein>
    <submittedName>
        <fullName evidence="2">Uncharacterized protein</fullName>
    </submittedName>
</protein>
<dbReference type="Proteomes" id="UP000298652">
    <property type="component" value="Chromosome 2"/>
</dbReference>
<evidence type="ECO:0000256" key="1">
    <source>
        <dbReference type="SAM" id="MobiDB-lite"/>
    </source>
</evidence>
<sequence length="221" mass="24336">MTRAAPATASWRPASRCCSSSCWPLPRPASPRLAPYPARPCSCSASPAASRPRRTVLKRRRGSRLPLRPCGWWCTTAAPRAGCRTPPSACSRRSRRSRRRRRPRRRRRQAAPQQLRAALRGVPGGRAGRRGGAPAPGVPPPLPRRLRRRLAARAPDLPALPLRPLPAERHLEGCRPSPGRRRRRRRHGGVLARRPAAGVRTRSSPVHRNLGGASVIPTVHS</sequence>
<gene>
    <name evidence="2" type="ORF">SEVIR_2G090701v2</name>
</gene>